<dbReference type="PROSITE" id="PS50977">
    <property type="entry name" value="HTH_TETR_2"/>
    <property type="match status" value="1"/>
</dbReference>
<reference evidence="6 7" key="1">
    <citation type="submission" date="2024-05" db="EMBL/GenBank/DDBJ databases">
        <title>Roseateles sp. 2.12 16S ribosomal RNA gene Genome sequencing and assembly.</title>
        <authorList>
            <person name="Woo H."/>
        </authorList>
    </citation>
    <scope>NUCLEOTIDE SEQUENCE [LARGE SCALE GENOMIC DNA]</scope>
    <source>
        <strain evidence="6 7">2.12</strain>
    </source>
</reference>
<dbReference type="Gene3D" id="1.10.357.10">
    <property type="entry name" value="Tetracycline Repressor, domain 2"/>
    <property type="match status" value="1"/>
</dbReference>
<dbReference type="SUPFAM" id="SSF46689">
    <property type="entry name" value="Homeodomain-like"/>
    <property type="match status" value="1"/>
</dbReference>
<dbReference type="RefSeq" id="WP_347605926.1">
    <property type="nucleotide sequence ID" value="NZ_JBDPZC010000001.1"/>
</dbReference>
<name>A0ABV0G9S5_9BURK</name>
<dbReference type="EMBL" id="JBDPZC010000001">
    <property type="protein sequence ID" value="MEO3711749.1"/>
    <property type="molecule type" value="Genomic_DNA"/>
</dbReference>
<evidence type="ECO:0000313" key="6">
    <source>
        <dbReference type="EMBL" id="MEO3711749.1"/>
    </source>
</evidence>
<sequence length="211" mass="22916">MGARPSIREQVQRMRQEAIVTAVNRLLATKGYDAMTVDEVAAEAGMAKASLYKLFASKEELAGAAMVAVLDRALAFVDGLREQAASSAEPVSARAQLEAVTRWAMQTQLEGEMPSLPAQNTSLSTSLQSNDDYMDRLLSLSNRLSIWIAEAQTSGQIQDRFPPEMVLYTLFARACDPVVGLLKDSGQYTHAQIIDWVMASTFQGLGTPAAQ</sequence>
<accession>A0ABV0G9S5</accession>
<feature type="domain" description="HTH tetR-type" evidence="5">
    <location>
        <begin position="13"/>
        <end position="73"/>
    </location>
</feature>
<dbReference type="PANTHER" id="PTHR30055">
    <property type="entry name" value="HTH-TYPE TRANSCRIPTIONAL REGULATOR RUTR"/>
    <property type="match status" value="1"/>
</dbReference>
<keyword evidence="7" id="KW-1185">Reference proteome</keyword>
<evidence type="ECO:0000256" key="1">
    <source>
        <dbReference type="ARBA" id="ARBA00023015"/>
    </source>
</evidence>
<organism evidence="6 7">
    <name type="scientific">Roseateles flavus</name>
    <dbReference type="NCBI Taxonomy" id="3149041"/>
    <lineage>
        <taxon>Bacteria</taxon>
        <taxon>Pseudomonadati</taxon>
        <taxon>Pseudomonadota</taxon>
        <taxon>Betaproteobacteria</taxon>
        <taxon>Burkholderiales</taxon>
        <taxon>Sphaerotilaceae</taxon>
        <taxon>Roseateles</taxon>
    </lineage>
</organism>
<dbReference type="InterPro" id="IPR050109">
    <property type="entry name" value="HTH-type_TetR-like_transc_reg"/>
</dbReference>
<feature type="DNA-binding region" description="H-T-H motif" evidence="4">
    <location>
        <begin position="36"/>
        <end position="55"/>
    </location>
</feature>
<evidence type="ECO:0000313" key="7">
    <source>
        <dbReference type="Proteomes" id="UP001462640"/>
    </source>
</evidence>
<dbReference type="Pfam" id="PF00440">
    <property type="entry name" value="TetR_N"/>
    <property type="match status" value="1"/>
</dbReference>
<dbReference type="Gene3D" id="1.10.10.60">
    <property type="entry name" value="Homeodomain-like"/>
    <property type="match status" value="1"/>
</dbReference>
<dbReference type="InterPro" id="IPR009057">
    <property type="entry name" value="Homeodomain-like_sf"/>
</dbReference>
<dbReference type="Proteomes" id="UP001462640">
    <property type="component" value="Unassembled WGS sequence"/>
</dbReference>
<evidence type="ECO:0000256" key="4">
    <source>
        <dbReference type="PROSITE-ProRule" id="PRU00335"/>
    </source>
</evidence>
<dbReference type="PRINTS" id="PR00455">
    <property type="entry name" value="HTHTETR"/>
</dbReference>
<evidence type="ECO:0000256" key="3">
    <source>
        <dbReference type="ARBA" id="ARBA00023163"/>
    </source>
</evidence>
<keyword evidence="2 4" id="KW-0238">DNA-binding</keyword>
<dbReference type="PANTHER" id="PTHR30055:SF234">
    <property type="entry name" value="HTH-TYPE TRANSCRIPTIONAL REGULATOR BETI"/>
    <property type="match status" value="1"/>
</dbReference>
<protein>
    <submittedName>
        <fullName evidence="6">Helix-turn-helix domain-containing protein</fullName>
    </submittedName>
</protein>
<proteinExistence type="predicted"/>
<gene>
    <name evidence="6" type="ORF">ABDJ40_03110</name>
</gene>
<evidence type="ECO:0000256" key="2">
    <source>
        <dbReference type="ARBA" id="ARBA00023125"/>
    </source>
</evidence>
<evidence type="ECO:0000259" key="5">
    <source>
        <dbReference type="PROSITE" id="PS50977"/>
    </source>
</evidence>
<keyword evidence="1" id="KW-0805">Transcription regulation</keyword>
<comment type="caution">
    <text evidence="6">The sequence shown here is derived from an EMBL/GenBank/DDBJ whole genome shotgun (WGS) entry which is preliminary data.</text>
</comment>
<dbReference type="InterPro" id="IPR001647">
    <property type="entry name" value="HTH_TetR"/>
</dbReference>
<keyword evidence="3" id="KW-0804">Transcription</keyword>